<evidence type="ECO:0000256" key="7">
    <source>
        <dbReference type="SAM" id="Coils"/>
    </source>
</evidence>
<protein>
    <recommendedName>
        <fullName evidence="2">High-affinity zinc uptake system protein ZnuA</fullName>
    </recommendedName>
</protein>
<keyword evidence="4 8" id="KW-0732">Signal</keyword>
<evidence type="ECO:0000256" key="5">
    <source>
        <dbReference type="ARBA" id="ARBA00022906"/>
    </source>
</evidence>
<dbReference type="PANTHER" id="PTHR42953">
    <property type="entry name" value="HIGH-AFFINITY ZINC UPTAKE SYSTEM PROTEIN ZNUA-RELATED"/>
    <property type="match status" value="1"/>
</dbReference>
<accession>A0A6M1RKJ3</accession>
<evidence type="ECO:0000256" key="2">
    <source>
        <dbReference type="ARBA" id="ARBA00015915"/>
    </source>
</evidence>
<evidence type="ECO:0000256" key="8">
    <source>
        <dbReference type="SAM" id="SignalP"/>
    </source>
</evidence>
<gene>
    <name evidence="9" type="primary">znuA</name>
    <name evidence="9" type="ORF">G5S52_10400</name>
</gene>
<evidence type="ECO:0000256" key="1">
    <source>
        <dbReference type="ARBA" id="ARBA00011028"/>
    </source>
</evidence>
<reference evidence="9 10" key="1">
    <citation type="submission" date="2020-02" db="EMBL/GenBank/DDBJ databases">
        <title>The draft genome of Grimontia sedimenta sp. nov., isolated from benthic sediments near coral reefs south of Kuwait.</title>
        <authorList>
            <person name="Mahmoud H.M."/>
            <person name="Jose L."/>
            <person name="Eapen S."/>
        </authorList>
    </citation>
    <scope>NUCLEOTIDE SEQUENCE [LARGE SCALE GENOMIC DNA]</scope>
    <source>
        <strain evidence="9 10">S25</strain>
    </source>
</reference>
<dbReference type="Pfam" id="PF01297">
    <property type="entry name" value="ZnuA"/>
    <property type="match status" value="1"/>
</dbReference>
<dbReference type="PRINTS" id="PR00691">
    <property type="entry name" value="ADHESINB"/>
</dbReference>
<evidence type="ECO:0000313" key="10">
    <source>
        <dbReference type="Proteomes" id="UP000473008"/>
    </source>
</evidence>
<dbReference type="InterPro" id="IPR006127">
    <property type="entry name" value="ZnuA-like"/>
</dbReference>
<sequence>MISSTKKFFIALMLFLPAVASAQPNLVTTIKPLGLIANDIAGNHANVEVLLPDSASPHDYALKPSDLKKISSADAVFWVGPELELFLEKLLSDADNAVRLTSYPGMPVRYFEEGSHGHDDHDHHDHSHDGIDGHIWLGPDQSIVIAQAVKDKLSKIDPENAKAYEDNYTAFKAELEQAKLALQTRLAAFNNKGYFLFHDAYGYFEDAFKLSPLGHLTINPDRKPGAKTLVTIRGAIKEGKAQCVFSEPQFNPAMVSTLVKGTDTKVLVLDPMATDLKVGSNQYVDFLNQLGSQYLSCFGEI</sequence>
<dbReference type="PANTHER" id="PTHR42953:SF3">
    <property type="entry name" value="HIGH-AFFINITY ZINC UPTAKE SYSTEM PROTEIN ZNUA"/>
    <property type="match status" value="1"/>
</dbReference>
<keyword evidence="5" id="KW-0406">Ion transport</keyword>
<dbReference type="InterPro" id="IPR006128">
    <property type="entry name" value="Lipoprotein_PsaA-like"/>
</dbReference>
<dbReference type="PRINTS" id="PR00690">
    <property type="entry name" value="ADHESNFAMILY"/>
</dbReference>
<dbReference type="Gene3D" id="3.40.50.1980">
    <property type="entry name" value="Nitrogenase molybdenum iron protein domain"/>
    <property type="match status" value="2"/>
</dbReference>
<comment type="similarity">
    <text evidence="1 6">Belongs to the bacterial solute-binding protein 9 family.</text>
</comment>
<keyword evidence="10" id="KW-1185">Reference proteome</keyword>
<keyword evidence="7" id="KW-0175">Coiled coil</keyword>
<name>A0A6M1RKJ3_9GAMM</name>
<proteinExistence type="inferred from homology"/>
<dbReference type="NCBIfam" id="NF007091">
    <property type="entry name" value="PRK09545.1"/>
    <property type="match status" value="1"/>
</dbReference>
<keyword evidence="5" id="KW-0862">Zinc</keyword>
<feature type="coiled-coil region" evidence="7">
    <location>
        <begin position="161"/>
        <end position="192"/>
    </location>
</feature>
<dbReference type="Proteomes" id="UP000473008">
    <property type="component" value="Unassembled WGS sequence"/>
</dbReference>
<comment type="caution">
    <text evidence="9">The sequence shown here is derived from an EMBL/GenBank/DDBJ whole genome shotgun (WGS) entry which is preliminary data.</text>
</comment>
<evidence type="ECO:0000256" key="6">
    <source>
        <dbReference type="RuleBase" id="RU003512"/>
    </source>
</evidence>
<dbReference type="InterPro" id="IPR050492">
    <property type="entry name" value="Bact_metal-bind_prot9"/>
</dbReference>
<dbReference type="EMBL" id="JAALDL010000006">
    <property type="protein sequence ID" value="NGN98049.1"/>
    <property type="molecule type" value="Genomic_DNA"/>
</dbReference>
<keyword evidence="5" id="KW-0864">Zinc transport</keyword>
<evidence type="ECO:0000256" key="3">
    <source>
        <dbReference type="ARBA" id="ARBA00022448"/>
    </source>
</evidence>
<evidence type="ECO:0000256" key="4">
    <source>
        <dbReference type="ARBA" id="ARBA00022729"/>
    </source>
</evidence>
<organism evidence="9 10">
    <name type="scientific">Grimontia sedimenti</name>
    <dbReference type="NCBI Taxonomy" id="2711294"/>
    <lineage>
        <taxon>Bacteria</taxon>
        <taxon>Pseudomonadati</taxon>
        <taxon>Pseudomonadota</taxon>
        <taxon>Gammaproteobacteria</taxon>
        <taxon>Vibrionales</taxon>
        <taxon>Vibrionaceae</taxon>
        <taxon>Grimontia</taxon>
    </lineage>
</organism>
<dbReference type="GO" id="GO:0007155">
    <property type="term" value="P:cell adhesion"/>
    <property type="evidence" value="ECO:0007669"/>
    <property type="project" value="InterPro"/>
</dbReference>
<feature type="signal peptide" evidence="8">
    <location>
        <begin position="1"/>
        <end position="22"/>
    </location>
</feature>
<evidence type="ECO:0000313" key="9">
    <source>
        <dbReference type="EMBL" id="NGN98049.1"/>
    </source>
</evidence>
<dbReference type="GO" id="GO:0046872">
    <property type="term" value="F:metal ion binding"/>
    <property type="evidence" value="ECO:0007669"/>
    <property type="project" value="InterPro"/>
</dbReference>
<feature type="chain" id="PRO_5026759022" description="High-affinity zinc uptake system protein ZnuA" evidence="8">
    <location>
        <begin position="23"/>
        <end position="301"/>
    </location>
</feature>
<dbReference type="InterPro" id="IPR006129">
    <property type="entry name" value="AdhesinB"/>
</dbReference>
<dbReference type="AlphaFoldDB" id="A0A6M1RKJ3"/>
<keyword evidence="3 6" id="KW-0813">Transport</keyword>
<dbReference type="SUPFAM" id="SSF53807">
    <property type="entry name" value="Helical backbone' metal receptor"/>
    <property type="match status" value="1"/>
</dbReference>
<dbReference type="GO" id="GO:0006829">
    <property type="term" value="P:zinc ion transport"/>
    <property type="evidence" value="ECO:0007669"/>
    <property type="project" value="UniProtKB-KW"/>
</dbReference>